<dbReference type="EMBL" id="JAHUTI010079425">
    <property type="protein sequence ID" value="MED6257660.1"/>
    <property type="molecule type" value="Genomic_DNA"/>
</dbReference>
<evidence type="ECO:0000256" key="1">
    <source>
        <dbReference type="SAM" id="MobiDB-lite"/>
    </source>
</evidence>
<proteinExistence type="predicted"/>
<reference evidence="2 3" key="1">
    <citation type="submission" date="2021-07" db="EMBL/GenBank/DDBJ databases">
        <authorList>
            <person name="Palmer J.M."/>
        </authorList>
    </citation>
    <scope>NUCLEOTIDE SEQUENCE [LARGE SCALE GENOMIC DNA]</scope>
    <source>
        <strain evidence="2 3">AT_MEX2019</strain>
        <tissue evidence="2">Muscle</tissue>
    </source>
</reference>
<accession>A0ABU7C5T7</accession>
<protein>
    <submittedName>
        <fullName evidence="2">Uncharacterized protein</fullName>
    </submittedName>
</protein>
<dbReference type="Proteomes" id="UP001345963">
    <property type="component" value="Unassembled WGS sequence"/>
</dbReference>
<feature type="compositionally biased region" description="Acidic residues" evidence="1">
    <location>
        <begin position="21"/>
        <end position="39"/>
    </location>
</feature>
<sequence length="89" mass="9859">MIERPEEPQVKGATESATGEEMSEDEENDFSDVDDEDEKMSEREKEDIAEETDGGEKEGTESGNPAYPAGPPGRHRAVPTWIQFLDSSQ</sequence>
<feature type="region of interest" description="Disordered" evidence="1">
    <location>
        <begin position="1"/>
        <end position="80"/>
    </location>
</feature>
<gene>
    <name evidence="2" type="ORF">ATANTOWER_029163</name>
</gene>
<organism evidence="2 3">
    <name type="scientific">Ataeniobius toweri</name>
    <dbReference type="NCBI Taxonomy" id="208326"/>
    <lineage>
        <taxon>Eukaryota</taxon>
        <taxon>Metazoa</taxon>
        <taxon>Chordata</taxon>
        <taxon>Craniata</taxon>
        <taxon>Vertebrata</taxon>
        <taxon>Euteleostomi</taxon>
        <taxon>Actinopterygii</taxon>
        <taxon>Neopterygii</taxon>
        <taxon>Teleostei</taxon>
        <taxon>Neoteleostei</taxon>
        <taxon>Acanthomorphata</taxon>
        <taxon>Ovalentaria</taxon>
        <taxon>Atherinomorphae</taxon>
        <taxon>Cyprinodontiformes</taxon>
        <taxon>Goodeidae</taxon>
        <taxon>Ataeniobius</taxon>
    </lineage>
</organism>
<keyword evidence="3" id="KW-1185">Reference proteome</keyword>
<evidence type="ECO:0000313" key="3">
    <source>
        <dbReference type="Proteomes" id="UP001345963"/>
    </source>
</evidence>
<comment type="caution">
    <text evidence="2">The sequence shown here is derived from an EMBL/GenBank/DDBJ whole genome shotgun (WGS) entry which is preliminary data.</text>
</comment>
<name>A0ABU7C5T7_9TELE</name>
<evidence type="ECO:0000313" key="2">
    <source>
        <dbReference type="EMBL" id="MED6257660.1"/>
    </source>
</evidence>